<feature type="region of interest" description="Disordered" evidence="1">
    <location>
        <begin position="505"/>
        <end position="547"/>
    </location>
</feature>
<dbReference type="EMBL" id="WVTA01000013">
    <property type="protein sequence ID" value="KAK3202999.1"/>
    <property type="molecule type" value="Genomic_DNA"/>
</dbReference>
<accession>A0AAN6RDD7</accession>
<feature type="region of interest" description="Disordered" evidence="1">
    <location>
        <begin position="356"/>
        <end position="375"/>
    </location>
</feature>
<gene>
    <name evidence="2" type="ORF">GRF29_154g1425327</name>
</gene>
<proteinExistence type="predicted"/>
<reference evidence="2 3" key="1">
    <citation type="submission" date="2021-02" db="EMBL/GenBank/DDBJ databases">
        <title>Genome assembly of Pseudopithomyces chartarum.</title>
        <authorList>
            <person name="Jauregui R."/>
            <person name="Singh J."/>
            <person name="Voisey C."/>
        </authorList>
    </citation>
    <scope>NUCLEOTIDE SEQUENCE [LARGE SCALE GENOMIC DNA]</scope>
    <source>
        <strain evidence="2 3">AGR01</strain>
    </source>
</reference>
<feature type="region of interest" description="Disordered" evidence="1">
    <location>
        <begin position="429"/>
        <end position="460"/>
    </location>
</feature>
<organism evidence="2 3">
    <name type="scientific">Pseudopithomyces chartarum</name>
    <dbReference type="NCBI Taxonomy" id="1892770"/>
    <lineage>
        <taxon>Eukaryota</taxon>
        <taxon>Fungi</taxon>
        <taxon>Dikarya</taxon>
        <taxon>Ascomycota</taxon>
        <taxon>Pezizomycotina</taxon>
        <taxon>Dothideomycetes</taxon>
        <taxon>Pleosporomycetidae</taxon>
        <taxon>Pleosporales</taxon>
        <taxon>Massarineae</taxon>
        <taxon>Didymosphaeriaceae</taxon>
        <taxon>Pseudopithomyces</taxon>
    </lineage>
</organism>
<feature type="region of interest" description="Disordered" evidence="1">
    <location>
        <begin position="704"/>
        <end position="729"/>
    </location>
</feature>
<evidence type="ECO:0000256" key="1">
    <source>
        <dbReference type="SAM" id="MobiDB-lite"/>
    </source>
</evidence>
<sequence>MDIRRASATSNTASISSSVNTFKHSLNTRVSKEKLSPALKQALTLLNLTDLSALEHHFLATIAFLKPWSYYRDSCLLVQPGSAPRSSAPGRIRAVDILWFYTNFSDGELRYDPRADDNTSLYTTDETKYGDFDTTHWGVEDHEKMLYAWLLQEFKVGKARNPFGFDFFECLNVCTAWRKCFIPIVEAVRESYDPRGRRYYGRLARFLEEKHPSRVAFPTGNLATPTTPNPYRVISYGGQGAVTNEPLAGGLSLTGARDKEPTTKKQETELEDELRIIESKYGKVVEKAKWRPAEFFATQKARMKQKNLEIQQAKEALFGRGRSGRESPMFGCIGVDDPRVLDPAYYKKRFSYGSMGNRSSLDAPPSPRSVIKRSSLKERGRVPVGMYGFAPAPNPLNGVTRLFEPLDAGSKGETEAMITHLAGTRQDHLGMDAPIVRPQPSFSRPETEKKASDGVYSSIRNSNPFLEEDATVSFTPQHQTTFDVLSPMTGHPSAIPKPLFDTTQRRNEDNVHGSPSPPPLSEPDHKSSRRPSYSGTGYDHSPTPSFLASKLNSTVQYNDFDQASSREPSSFMLSEIPEVVTPPLQKYGSPLATALPWPGFTPALSPDPVFWPGLTPNALSPTPIEWPLVSGRENGEDEKPPVPPKHPARAASVRNSDSSSSLAPPPPISRLLGPRIVSKENIRGHLSNISREISEESIDVVRKANSSTPRLTPFNKNMFPRRQDREGVPAGWMNHTETRHEHEDGYEMTDMKEQRK</sequence>
<evidence type="ECO:0000313" key="2">
    <source>
        <dbReference type="EMBL" id="KAK3202999.1"/>
    </source>
</evidence>
<protein>
    <submittedName>
        <fullName evidence="2">Uncharacterized protein</fullName>
    </submittedName>
</protein>
<comment type="caution">
    <text evidence="2">The sequence shown here is derived from an EMBL/GenBank/DDBJ whole genome shotgun (WGS) entry which is preliminary data.</text>
</comment>
<dbReference type="Proteomes" id="UP001280581">
    <property type="component" value="Unassembled WGS sequence"/>
</dbReference>
<evidence type="ECO:0000313" key="3">
    <source>
        <dbReference type="Proteomes" id="UP001280581"/>
    </source>
</evidence>
<feature type="region of interest" description="Disordered" evidence="1">
    <location>
        <begin position="625"/>
        <end position="672"/>
    </location>
</feature>
<dbReference type="AlphaFoldDB" id="A0AAN6RDD7"/>
<feature type="compositionally biased region" description="Low complexity" evidence="1">
    <location>
        <begin position="649"/>
        <end position="662"/>
    </location>
</feature>
<name>A0AAN6RDD7_9PLEO</name>
<keyword evidence="3" id="KW-1185">Reference proteome</keyword>